<feature type="region of interest" description="Disordered" evidence="2">
    <location>
        <begin position="282"/>
        <end position="316"/>
    </location>
</feature>
<feature type="compositionally biased region" description="Acidic residues" evidence="2">
    <location>
        <begin position="296"/>
        <end position="312"/>
    </location>
</feature>
<dbReference type="PROSITE" id="PS50102">
    <property type="entry name" value="RRM"/>
    <property type="match status" value="1"/>
</dbReference>
<dbReference type="SUPFAM" id="SSF53335">
    <property type="entry name" value="S-adenosyl-L-methionine-dependent methyltransferases"/>
    <property type="match status" value="1"/>
</dbReference>
<evidence type="ECO:0000256" key="1">
    <source>
        <dbReference type="PROSITE-ProRule" id="PRU00176"/>
    </source>
</evidence>
<dbReference type="InterPro" id="IPR035979">
    <property type="entry name" value="RBD_domain_sf"/>
</dbReference>
<dbReference type="EMBL" id="BKCJ010005348">
    <property type="protein sequence ID" value="GEU66235.1"/>
    <property type="molecule type" value="Genomic_DNA"/>
</dbReference>
<evidence type="ECO:0000256" key="2">
    <source>
        <dbReference type="SAM" id="MobiDB-lite"/>
    </source>
</evidence>
<dbReference type="Pfam" id="PF00076">
    <property type="entry name" value="RRM_1"/>
    <property type="match status" value="1"/>
</dbReference>
<dbReference type="GO" id="GO:0070042">
    <property type="term" value="F:rRNA (uridine-N3-)-methyltransferase activity"/>
    <property type="evidence" value="ECO:0007669"/>
    <property type="project" value="InterPro"/>
</dbReference>
<protein>
    <recommendedName>
        <fullName evidence="3">RRM domain-containing protein</fullName>
    </recommendedName>
</protein>
<dbReference type="AlphaFoldDB" id="A0A6L2M1K8"/>
<organism evidence="4">
    <name type="scientific">Tanacetum cinerariifolium</name>
    <name type="common">Dalmatian daisy</name>
    <name type="synonym">Chrysanthemum cinerariifolium</name>
    <dbReference type="NCBI Taxonomy" id="118510"/>
    <lineage>
        <taxon>Eukaryota</taxon>
        <taxon>Viridiplantae</taxon>
        <taxon>Streptophyta</taxon>
        <taxon>Embryophyta</taxon>
        <taxon>Tracheophyta</taxon>
        <taxon>Spermatophyta</taxon>
        <taxon>Magnoliopsida</taxon>
        <taxon>eudicotyledons</taxon>
        <taxon>Gunneridae</taxon>
        <taxon>Pentapetalae</taxon>
        <taxon>asterids</taxon>
        <taxon>campanulids</taxon>
        <taxon>Asterales</taxon>
        <taxon>Asteraceae</taxon>
        <taxon>Asteroideae</taxon>
        <taxon>Anthemideae</taxon>
        <taxon>Anthemidinae</taxon>
        <taxon>Tanacetum</taxon>
    </lineage>
</organism>
<accession>A0A6L2M1K8</accession>
<dbReference type="InterPro" id="IPR029063">
    <property type="entry name" value="SAM-dependent_MTases_sf"/>
</dbReference>
<gene>
    <name evidence="4" type="ORF">Tci_038213</name>
</gene>
<dbReference type="Pfam" id="PF10354">
    <property type="entry name" value="BMT5-like"/>
    <property type="match status" value="1"/>
</dbReference>
<reference evidence="4" key="1">
    <citation type="journal article" date="2019" name="Sci. Rep.">
        <title>Draft genome of Tanacetum cinerariifolium, the natural source of mosquito coil.</title>
        <authorList>
            <person name="Yamashiro T."/>
            <person name="Shiraishi A."/>
            <person name="Satake H."/>
            <person name="Nakayama K."/>
        </authorList>
    </citation>
    <scope>NUCLEOTIDE SEQUENCE</scope>
</reference>
<evidence type="ECO:0000259" key="3">
    <source>
        <dbReference type="PROSITE" id="PS50102"/>
    </source>
</evidence>
<dbReference type="GO" id="GO:0070475">
    <property type="term" value="P:rRNA base methylation"/>
    <property type="evidence" value="ECO:0007669"/>
    <property type="project" value="InterPro"/>
</dbReference>
<dbReference type="Gene3D" id="3.30.70.330">
    <property type="match status" value="2"/>
</dbReference>
<dbReference type="GO" id="GO:0003723">
    <property type="term" value="F:RNA binding"/>
    <property type="evidence" value="ECO:0007669"/>
    <property type="project" value="UniProtKB-UniRule"/>
</dbReference>
<dbReference type="PANTHER" id="PTHR11538">
    <property type="entry name" value="PHENYLALANYL-TRNA SYNTHETASE"/>
    <property type="match status" value="1"/>
</dbReference>
<dbReference type="InterPro" id="IPR012677">
    <property type="entry name" value="Nucleotide-bd_a/b_plait_sf"/>
</dbReference>
<dbReference type="SUPFAM" id="SSF54928">
    <property type="entry name" value="RNA-binding domain, RBD"/>
    <property type="match status" value="1"/>
</dbReference>
<dbReference type="InterPro" id="IPR019446">
    <property type="entry name" value="BMT5-like"/>
</dbReference>
<dbReference type="GO" id="GO:0005737">
    <property type="term" value="C:cytoplasm"/>
    <property type="evidence" value="ECO:0007669"/>
    <property type="project" value="TreeGrafter"/>
</dbReference>
<feature type="domain" description="RRM" evidence="3">
    <location>
        <begin position="348"/>
        <end position="423"/>
    </location>
</feature>
<keyword evidence="1" id="KW-0694">RNA-binding</keyword>
<evidence type="ECO:0000313" key="4">
    <source>
        <dbReference type="EMBL" id="GEU66235.1"/>
    </source>
</evidence>
<dbReference type="SMART" id="SM00360">
    <property type="entry name" value="RRM"/>
    <property type="match status" value="1"/>
</dbReference>
<comment type="caution">
    <text evidence="4">The sequence shown here is derived from an EMBL/GenBank/DDBJ whole genome shotgun (WGS) entry which is preliminary data.</text>
</comment>
<dbReference type="PANTHER" id="PTHR11538:SF26">
    <property type="entry name" value="FERREDOXIN-FOLD ANTICODON-BINDING DOMAIN-CONTAINING PROTEIN 1"/>
    <property type="match status" value="1"/>
</dbReference>
<name>A0A6L2M1K8_TANCI</name>
<sequence>MDFNFNNKNDPWEFGLDIDDFDLHLTPVMRSSSSTRVEPSPLTPNPVRIILALHQAKLLKENVFILDSDRTLMSIQEYTQKVVEDVGEDDEFKSTIPGTICHKVIDEGGYENDITTQFDLRPHIESPDWTVIEAGIQQHLQKAYNTNKAAFKAQHWVIDTETGSYNVEKIRRACPESITASEWDKYIQFWNDPRNIARAAQNRQSSATQEYPSLIDTFFIVNTVDGVFTRDEDRLIYEEMRRLEATETYTDDEINRLARGGKQRGHIPDVSRVLPARPTASLEFESGGASGSGGCGDDEESADDQEDEDGDGDIPRAINVLNFPDVNGKALCIMSSHRDPSIHKSGTANICIQNSDTSIDDKAVDDTFSSFGNILYCKIPTDGRGQSKGYGFVQFEYKDANAVDKLNGMLINDKQVYVGHLLREQESKEEREAGLRAYHSQIRRVAMQNSLMAPCMPMYPPGATRMGQQLCYGHASSAMIPSQGGFGHKLSRPGDTHVPHLGGYNLFSGTITMDSMFKKGFIDYTCADRILLVGYMLFFLCDCYVGDGDFNFGMCIAILIGDATNITVTSLDSYADLTKMYPMAQDNIDSLLALGGLMLHEVDATKMYEDPPFFRRKYDKIVYNMPHAGFLDGFGEHDEIMIIRHRKLLTGYFKNASRRLNSNGEIHVRHHTEPPHEKWNIIELAKAEGLELLEETPFNPRDYPRYSNKRGAGDNADNSFRMGQCSTYKFVHADCVSNKSLSIVFFMNSDL</sequence>
<proteinExistence type="predicted"/>
<dbReference type="InterPro" id="IPR000504">
    <property type="entry name" value="RRM_dom"/>
</dbReference>